<dbReference type="InterPro" id="IPR006059">
    <property type="entry name" value="SBP"/>
</dbReference>
<dbReference type="SUPFAM" id="SSF53850">
    <property type="entry name" value="Periplasmic binding protein-like II"/>
    <property type="match status" value="1"/>
</dbReference>
<dbReference type="InterPro" id="IPR050490">
    <property type="entry name" value="Bact_solute-bd_prot1"/>
</dbReference>
<evidence type="ECO:0000313" key="2">
    <source>
        <dbReference type="Proteomes" id="UP000292346"/>
    </source>
</evidence>
<organism evidence="1 2">
    <name type="scientific">Kribbella soli</name>
    <dbReference type="NCBI Taxonomy" id="1124743"/>
    <lineage>
        <taxon>Bacteria</taxon>
        <taxon>Bacillati</taxon>
        <taxon>Actinomycetota</taxon>
        <taxon>Actinomycetes</taxon>
        <taxon>Propionibacteriales</taxon>
        <taxon>Kribbellaceae</taxon>
        <taxon>Kribbella</taxon>
    </lineage>
</organism>
<protein>
    <submittedName>
        <fullName evidence="1">Extracellular solute-binding protein</fullName>
    </submittedName>
</protein>
<dbReference type="PANTHER" id="PTHR43649:SF14">
    <property type="entry name" value="BLR3389 PROTEIN"/>
    <property type="match status" value="1"/>
</dbReference>
<dbReference type="Gene3D" id="3.40.190.10">
    <property type="entry name" value="Periplasmic binding protein-like II"/>
    <property type="match status" value="1"/>
</dbReference>
<dbReference type="OrthoDB" id="4393730at2"/>
<evidence type="ECO:0000313" key="1">
    <source>
        <dbReference type="EMBL" id="TCC04296.1"/>
    </source>
</evidence>
<accession>A0A4V2LYH3</accession>
<name>A0A4V2LYH3_9ACTN</name>
<dbReference type="RefSeq" id="WP_131345433.1">
    <property type="nucleotide sequence ID" value="NZ_SJJZ01000004.1"/>
</dbReference>
<dbReference type="Pfam" id="PF13416">
    <property type="entry name" value="SBP_bac_8"/>
    <property type="match status" value="1"/>
</dbReference>
<comment type="caution">
    <text evidence="1">The sequence shown here is derived from an EMBL/GenBank/DDBJ whole genome shotgun (WGS) entry which is preliminary data.</text>
</comment>
<reference evidence="1 2" key="1">
    <citation type="submission" date="2019-02" db="EMBL/GenBank/DDBJ databases">
        <title>Kribbella capetownensis sp. nov. and Kribbella speibonae sp. nov., isolated from soil.</title>
        <authorList>
            <person name="Curtis S.M."/>
            <person name="Norton I."/>
            <person name="Everest G.J."/>
            <person name="Meyers P.R."/>
        </authorList>
    </citation>
    <scope>NUCLEOTIDE SEQUENCE [LARGE SCALE GENOMIC DNA]</scope>
    <source>
        <strain evidence="1 2">KCTC 29219</strain>
    </source>
</reference>
<sequence>MPPDHAPFRPGRRAVLGGLLGTLALTGCGALNSKPKVREWNLFGGGDGARLLQIHQQYVAEHPDVAFEAHTLAWGPPFYTKLAMSAAGGRSPEVATLHLSRLKGFSPTTMLDPIPVDLLNAAGVQQSDFLPATWDRCVVDGKLYAVPLDQHPFVLYYNTEICKKAGLLGPDGKIKPVKGVTPFLDMLRAVKDVTGKYAVSVDTTSPWRLWYTLYGQLEGEFFNEDSTQLVLDDAKALEALDLIAKLASEGLTPRSANYAALVAMFTNGDAGMSFNGEWEVTTYQTAKMPFSMAPFPVVYDVPKFQGDSHTFVLPHQAHRNADDTKATIEYIAWMLKHSVEWAAGGHIPAYQPVAKSPEYLELKPQAEYRSTAPNVLYDPDAWFSGSGAQLENESAAAFSGIAAGQITPKAALAQFKAATQKLLDTPSPV</sequence>
<dbReference type="Proteomes" id="UP000292346">
    <property type="component" value="Unassembled WGS sequence"/>
</dbReference>
<proteinExistence type="predicted"/>
<gene>
    <name evidence="1" type="ORF">E0H45_35075</name>
</gene>
<dbReference type="PANTHER" id="PTHR43649">
    <property type="entry name" value="ARABINOSE-BINDING PROTEIN-RELATED"/>
    <property type="match status" value="1"/>
</dbReference>
<keyword evidence="2" id="KW-1185">Reference proteome</keyword>
<dbReference type="AlphaFoldDB" id="A0A4V2LYH3"/>
<dbReference type="EMBL" id="SJJZ01000004">
    <property type="protein sequence ID" value="TCC04296.1"/>
    <property type="molecule type" value="Genomic_DNA"/>
</dbReference>